<dbReference type="InterPro" id="IPR023213">
    <property type="entry name" value="CAT-like_dom_sf"/>
</dbReference>
<dbReference type="PANTHER" id="PTHR31642">
    <property type="entry name" value="TRICHOTHECENE 3-O-ACETYLTRANSFERASE"/>
    <property type="match status" value="1"/>
</dbReference>
<comment type="similarity">
    <text evidence="1">Belongs to the plant acyltransferase family.</text>
</comment>
<feature type="region of interest" description="Disordered" evidence="4">
    <location>
        <begin position="159"/>
        <end position="209"/>
    </location>
</feature>
<dbReference type="Gene3D" id="3.30.559.10">
    <property type="entry name" value="Chloramphenicol acetyltransferase-like domain"/>
    <property type="match status" value="2"/>
</dbReference>
<dbReference type="EMBL" id="CAJGYO010000015">
    <property type="protein sequence ID" value="CAD6270155.1"/>
    <property type="molecule type" value="Genomic_DNA"/>
</dbReference>
<name>A0A811RJP3_9POAL</name>
<keyword evidence="3" id="KW-0012">Acyltransferase</keyword>
<comment type="caution">
    <text evidence="5">The sequence shown here is derived from an EMBL/GenBank/DDBJ whole genome shotgun (WGS) entry which is preliminary data.</text>
</comment>
<organism evidence="5 6">
    <name type="scientific">Miscanthus lutarioriparius</name>
    <dbReference type="NCBI Taxonomy" id="422564"/>
    <lineage>
        <taxon>Eukaryota</taxon>
        <taxon>Viridiplantae</taxon>
        <taxon>Streptophyta</taxon>
        <taxon>Embryophyta</taxon>
        <taxon>Tracheophyta</taxon>
        <taxon>Spermatophyta</taxon>
        <taxon>Magnoliopsida</taxon>
        <taxon>Liliopsida</taxon>
        <taxon>Poales</taxon>
        <taxon>Poaceae</taxon>
        <taxon>PACMAD clade</taxon>
        <taxon>Panicoideae</taxon>
        <taxon>Andropogonodae</taxon>
        <taxon>Andropogoneae</taxon>
        <taxon>Saccharinae</taxon>
        <taxon>Miscanthus</taxon>
    </lineage>
</organism>
<accession>A0A811RJP3</accession>
<evidence type="ECO:0000313" key="6">
    <source>
        <dbReference type="Proteomes" id="UP000604825"/>
    </source>
</evidence>
<dbReference type="Pfam" id="PF02458">
    <property type="entry name" value="Transferase"/>
    <property type="match status" value="1"/>
</dbReference>
<keyword evidence="2" id="KW-0808">Transferase</keyword>
<dbReference type="AlphaFoldDB" id="A0A811RJP3"/>
<gene>
    <name evidence="5" type="ORF">NCGR_LOCUS53449</name>
</gene>
<evidence type="ECO:0000256" key="2">
    <source>
        <dbReference type="ARBA" id="ARBA00022679"/>
    </source>
</evidence>
<proteinExistence type="inferred from homology"/>
<sequence length="513" mass="55760">MVLTQRDMGRSVPTILTIARKKLCDGIHPRAKSGQNPRVLNRRNLKETKMKGKGGGLQYCPGWRQAEMVLTQRDMGRSVPTILAIARKKLCDGIHPRAKSGQNPRVLNRRNLKETKMKGKGGGLQYCPGWRPSGCAPPAASSRIAPCYALRSSRPCFGSGEVGRGRGLRSGEEEAVGGDTGSRHRWRRKRGHEPPSRPRGSRCGGVGALPLAVPSGTPSSVAPSPAAATLPWYPTLPKSGSGGFDGVVSTFEAVLPTLLNHFYLPTGRIVINPSSGVPELHCHNQGAELVVGQVGVALGSLDYGLAEESLKKMMLPYPDDVTLSVQLLSFTCGGFSVVWGSNNLVQDGNGVTMCVRMWSELARTDSITEGAVKHDRSVFRPRDTPAYGAELGDLFTTYDDHRMVNALTAHASFVKHLYYVEANDIAKLREMASTELQRSSRVQAVSAYLWKALAAVVAACRVPEERCCMGWMVDATGYNQYHSLSNSSLLVSSPQPAMPMSVPHCYHKFLQMY</sequence>
<dbReference type="Proteomes" id="UP000604825">
    <property type="component" value="Unassembled WGS sequence"/>
</dbReference>
<evidence type="ECO:0000313" key="5">
    <source>
        <dbReference type="EMBL" id="CAD6270155.1"/>
    </source>
</evidence>
<reference evidence="5" key="1">
    <citation type="submission" date="2020-10" db="EMBL/GenBank/DDBJ databases">
        <authorList>
            <person name="Han B."/>
            <person name="Lu T."/>
            <person name="Zhao Q."/>
            <person name="Huang X."/>
            <person name="Zhao Y."/>
        </authorList>
    </citation>
    <scope>NUCLEOTIDE SEQUENCE</scope>
</reference>
<protein>
    <submittedName>
        <fullName evidence="5">Uncharacterized protein</fullName>
    </submittedName>
</protein>
<evidence type="ECO:0000256" key="1">
    <source>
        <dbReference type="ARBA" id="ARBA00009861"/>
    </source>
</evidence>
<evidence type="ECO:0000256" key="3">
    <source>
        <dbReference type="ARBA" id="ARBA00023315"/>
    </source>
</evidence>
<dbReference type="OrthoDB" id="671439at2759"/>
<dbReference type="GO" id="GO:0016747">
    <property type="term" value="F:acyltransferase activity, transferring groups other than amino-acyl groups"/>
    <property type="evidence" value="ECO:0007669"/>
    <property type="project" value="TreeGrafter"/>
</dbReference>
<dbReference type="InterPro" id="IPR050317">
    <property type="entry name" value="Plant_Fungal_Acyltransferase"/>
</dbReference>
<dbReference type="PANTHER" id="PTHR31642:SF114">
    <property type="entry name" value="OS07G0244600 PROTEIN"/>
    <property type="match status" value="1"/>
</dbReference>
<evidence type="ECO:0000256" key="4">
    <source>
        <dbReference type="SAM" id="MobiDB-lite"/>
    </source>
</evidence>
<keyword evidence="6" id="KW-1185">Reference proteome</keyword>